<feature type="domain" description="BPTI/Kunitz inhibitor" evidence="1">
    <location>
        <begin position="1"/>
        <end position="42"/>
    </location>
</feature>
<organism evidence="2 3">
    <name type="scientific">Necator americanus</name>
    <name type="common">Human hookworm</name>
    <dbReference type="NCBI Taxonomy" id="51031"/>
    <lineage>
        <taxon>Eukaryota</taxon>
        <taxon>Metazoa</taxon>
        <taxon>Ecdysozoa</taxon>
        <taxon>Nematoda</taxon>
        <taxon>Chromadorea</taxon>
        <taxon>Rhabditida</taxon>
        <taxon>Rhabditina</taxon>
        <taxon>Rhabditomorpha</taxon>
        <taxon>Strongyloidea</taxon>
        <taxon>Ancylostomatidae</taxon>
        <taxon>Bunostominae</taxon>
        <taxon>Necator</taxon>
    </lineage>
</organism>
<dbReference type="EMBL" id="KI660195">
    <property type="protein sequence ID" value="ETN77073.1"/>
    <property type="molecule type" value="Genomic_DNA"/>
</dbReference>
<dbReference type="AlphaFoldDB" id="W2T583"/>
<gene>
    <name evidence="2" type="ORF">NECAME_11301</name>
</gene>
<reference evidence="3" key="1">
    <citation type="journal article" date="2014" name="Nat. Genet.">
        <title>Genome of the human hookworm Necator americanus.</title>
        <authorList>
            <person name="Tang Y.T."/>
            <person name="Gao X."/>
            <person name="Rosa B.A."/>
            <person name="Abubucker S."/>
            <person name="Hallsworth-Pepin K."/>
            <person name="Martin J."/>
            <person name="Tyagi R."/>
            <person name="Heizer E."/>
            <person name="Zhang X."/>
            <person name="Bhonagiri-Palsikar V."/>
            <person name="Minx P."/>
            <person name="Warren W.C."/>
            <person name="Wang Q."/>
            <person name="Zhan B."/>
            <person name="Hotez P.J."/>
            <person name="Sternberg P.W."/>
            <person name="Dougall A."/>
            <person name="Gaze S.T."/>
            <person name="Mulvenna J."/>
            <person name="Sotillo J."/>
            <person name="Ranganathan S."/>
            <person name="Rabelo E.M."/>
            <person name="Wilson R.K."/>
            <person name="Felgner P.L."/>
            <person name="Bethony J."/>
            <person name="Hawdon J.M."/>
            <person name="Gasser R.B."/>
            <person name="Loukas A."/>
            <person name="Mitreva M."/>
        </authorList>
    </citation>
    <scope>NUCLEOTIDE SEQUENCE [LARGE SCALE GENOMIC DNA]</scope>
</reference>
<keyword evidence="3" id="KW-1185">Reference proteome</keyword>
<dbReference type="Gene3D" id="4.10.410.10">
    <property type="entry name" value="Pancreatic trypsin inhibitor Kunitz domain"/>
    <property type="match status" value="1"/>
</dbReference>
<name>W2T583_NECAM</name>
<proteinExistence type="predicted"/>
<evidence type="ECO:0000259" key="1">
    <source>
        <dbReference type="PROSITE" id="PS50279"/>
    </source>
</evidence>
<dbReference type="OrthoDB" id="4473401at2759"/>
<dbReference type="InterPro" id="IPR036880">
    <property type="entry name" value="Kunitz_BPTI_sf"/>
</dbReference>
<dbReference type="PROSITE" id="PS50279">
    <property type="entry name" value="BPTI_KUNITZ_2"/>
    <property type="match status" value="1"/>
</dbReference>
<evidence type="ECO:0000313" key="3">
    <source>
        <dbReference type="Proteomes" id="UP000053676"/>
    </source>
</evidence>
<dbReference type="GO" id="GO:0004867">
    <property type="term" value="F:serine-type endopeptidase inhibitor activity"/>
    <property type="evidence" value="ECO:0007669"/>
    <property type="project" value="InterPro"/>
</dbReference>
<dbReference type="Proteomes" id="UP000053676">
    <property type="component" value="Unassembled WGS sequence"/>
</dbReference>
<protein>
    <submittedName>
        <fullName evidence="2">Kunitz/Bovine pancreatic trypsin inhibitor domain protein</fullName>
    </submittedName>
</protein>
<dbReference type="SUPFAM" id="SSF57362">
    <property type="entry name" value="BPTI-like"/>
    <property type="match status" value="1"/>
</dbReference>
<dbReference type="KEGG" id="nai:NECAME_11301"/>
<dbReference type="Pfam" id="PF00014">
    <property type="entry name" value="Kunitz_BPTI"/>
    <property type="match status" value="1"/>
</dbReference>
<dbReference type="InterPro" id="IPR002223">
    <property type="entry name" value="Kunitz_BPTI"/>
</dbReference>
<accession>W2T583</accession>
<evidence type="ECO:0000313" key="2">
    <source>
        <dbReference type="EMBL" id="ETN77073.1"/>
    </source>
</evidence>
<sequence length="59" mass="7274">MEWKNRFYYDRDLRVCKMYWHGGCFSSSRNDFEDQETCQWKCMGTHPEPELRTLGDNFQ</sequence>